<dbReference type="EMBL" id="SDAQ01000001">
    <property type="protein sequence ID" value="KAI3559182.1"/>
    <property type="molecule type" value="Genomic_DNA"/>
</dbReference>
<evidence type="ECO:0000313" key="7">
    <source>
        <dbReference type="Proteomes" id="UP001056436"/>
    </source>
</evidence>
<comment type="caution">
    <text evidence="6">The sequence shown here is derived from an EMBL/GenBank/DDBJ whole genome shotgun (WGS) entry which is preliminary data.</text>
</comment>
<proteinExistence type="inferred from homology"/>
<protein>
    <submittedName>
        <fullName evidence="6">FAD binding domain-containing protein</fullName>
    </submittedName>
</protein>
<name>A0A9P9XTK3_9PEZI</name>
<accession>A0A9P9XTK3</accession>
<sequence>MDQYSISGFLRSTVLDCSSEVASGQVAPWLWCRPCHQNSPRPPYQLTVAFQPFPASKMKSNIMAMSTAAALFEIASAATCYPQSTACCLKLNKAPGLAGKIYFPNSTEYVERMDSYWSITAALDPWCVAQPSTPEDVSTIITTLAASNCTFGVRGGGHGSFAGSNSVNDGVTIDFGFFNSTTYNPDTKIASIGPGGHWQTVYDTLAPYGVVVTGGRAGTVGTGGFILGGGNSFHSASHGFACDQVANFEVVLADGSIVNANATSNPDLWQGLKGTGANLGLVTRFDMYAIDFPDPTKPVVWGGNLIYDLESGPKVIDALVEFTENVHKDENSSSIVYWAYLPQLGGMILNAAIENTLAEVAPPAFDAYYAAGNITQDTTKVDLISIVANELGSGQPAGFRNAWFTLAFDNDARIMNYAVEKFYTLNADLEKAVGADSGFNTLCMFQPITKSIVDKGIAMGGNSMGLDHYITRGNGIMFLITFAVNGAENETISFPYIQAYTEDVEAYAASLDLNWGWIFLNYAHKVQDVISSYGEASIERLRAASTKYDPTGVFQNLRHSGFKIPF</sequence>
<comment type="similarity">
    <text evidence="1">Belongs to the oxygen-dependent FAD-linked oxidoreductase family.</text>
</comment>
<dbReference type="PROSITE" id="PS51387">
    <property type="entry name" value="FAD_PCMH"/>
    <property type="match status" value="1"/>
</dbReference>
<reference evidence="6" key="1">
    <citation type="submission" date="2019-01" db="EMBL/GenBank/DDBJ databases">
        <title>Colletotrichum abscissum LGMF1257.</title>
        <authorList>
            <person name="Baroncelli R."/>
        </authorList>
    </citation>
    <scope>NUCLEOTIDE SEQUENCE</scope>
    <source>
        <strain evidence="6">Ca142</strain>
    </source>
</reference>
<keyword evidence="7" id="KW-1185">Reference proteome</keyword>
<dbReference type="Gene3D" id="3.30.465.10">
    <property type="match status" value="1"/>
</dbReference>
<dbReference type="AlphaFoldDB" id="A0A9P9XTK3"/>
<dbReference type="Proteomes" id="UP001056436">
    <property type="component" value="Unassembled WGS sequence"/>
</dbReference>
<evidence type="ECO:0000259" key="5">
    <source>
        <dbReference type="PROSITE" id="PS51387"/>
    </source>
</evidence>
<evidence type="ECO:0000256" key="4">
    <source>
        <dbReference type="ARBA" id="ARBA00023002"/>
    </source>
</evidence>
<dbReference type="InterPro" id="IPR050416">
    <property type="entry name" value="FAD-linked_Oxidoreductase"/>
</dbReference>
<dbReference type="SUPFAM" id="SSF56176">
    <property type="entry name" value="FAD-binding/transporter-associated domain-like"/>
    <property type="match status" value="1"/>
</dbReference>
<evidence type="ECO:0000313" key="6">
    <source>
        <dbReference type="EMBL" id="KAI3559182.1"/>
    </source>
</evidence>
<feature type="domain" description="FAD-binding PCMH-type" evidence="5">
    <location>
        <begin position="121"/>
        <end position="292"/>
    </location>
</feature>
<dbReference type="OrthoDB" id="2151789at2759"/>
<dbReference type="GO" id="GO:0016491">
    <property type="term" value="F:oxidoreductase activity"/>
    <property type="evidence" value="ECO:0007669"/>
    <property type="project" value="UniProtKB-KW"/>
</dbReference>
<dbReference type="Pfam" id="PF01565">
    <property type="entry name" value="FAD_binding_4"/>
    <property type="match status" value="1"/>
</dbReference>
<organism evidence="6 7">
    <name type="scientific">Colletotrichum abscissum</name>
    <dbReference type="NCBI Taxonomy" id="1671311"/>
    <lineage>
        <taxon>Eukaryota</taxon>
        <taxon>Fungi</taxon>
        <taxon>Dikarya</taxon>
        <taxon>Ascomycota</taxon>
        <taxon>Pezizomycotina</taxon>
        <taxon>Sordariomycetes</taxon>
        <taxon>Hypocreomycetidae</taxon>
        <taxon>Glomerellales</taxon>
        <taxon>Glomerellaceae</taxon>
        <taxon>Colletotrichum</taxon>
        <taxon>Colletotrichum acutatum species complex</taxon>
    </lineage>
</organism>
<evidence type="ECO:0000256" key="2">
    <source>
        <dbReference type="ARBA" id="ARBA00022630"/>
    </source>
</evidence>
<keyword evidence="4" id="KW-0560">Oxidoreductase</keyword>
<keyword evidence="2" id="KW-0285">Flavoprotein</keyword>
<dbReference type="InterPro" id="IPR036318">
    <property type="entry name" value="FAD-bd_PCMH-like_sf"/>
</dbReference>
<keyword evidence="3" id="KW-0274">FAD</keyword>
<dbReference type="InterPro" id="IPR016166">
    <property type="entry name" value="FAD-bd_PCMH"/>
</dbReference>
<evidence type="ECO:0000256" key="1">
    <source>
        <dbReference type="ARBA" id="ARBA00005466"/>
    </source>
</evidence>
<dbReference type="PANTHER" id="PTHR42973">
    <property type="entry name" value="BINDING OXIDOREDUCTASE, PUTATIVE (AFU_ORTHOLOGUE AFUA_1G17690)-RELATED"/>
    <property type="match status" value="1"/>
</dbReference>
<dbReference type="GO" id="GO:0071949">
    <property type="term" value="F:FAD binding"/>
    <property type="evidence" value="ECO:0007669"/>
    <property type="project" value="InterPro"/>
</dbReference>
<dbReference type="PANTHER" id="PTHR42973:SF53">
    <property type="entry name" value="FAD-BINDING PCMH-TYPE DOMAIN-CONTAINING PROTEIN-RELATED"/>
    <property type="match status" value="1"/>
</dbReference>
<gene>
    <name evidence="6" type="ORF">CABS02_00157</name>
</gene>
<dbReference type="InterPro" id="IPR016169">
    <property type="entry name" value="FAD-bd_PCMH_sub2"/>
</dbReference>
<dbReference type="InterPro" id="IPR006094">
    <property type="entry name" value="Oxid_FAD_bind_N"/>
</dbReference>
<evidence type="ECO:0000256" key="3">
    <source>
        <dbReference type="ARBA" id="ARBA00022827"/>
    </source>
</evidence>